<dbReference type="SMART" id="SM01002">
    <property type="entry name" value="AlaDh_PNT_C"/>
    <property type="match status" value="1"/>
</dbReference>
<keyword evidence="4" id="KW-0547">Nucleotide-binding</keyword>
<dbReference type="Gene3D" id="3.40.50.720">
    <property type="entry name" value="NAD(P)-binding Rossmann-like Domain"/>
    <property type="match status" value="2"/>
</dbReference>
<dbReference type="AlphaFoldDB" id="A0A3M8STL9"/>
<evidence type="ECO:0000256" key="3">
    <source>
        <dbReference type="ARBA" id="ARBA00012943"/>
    </source>
</evidence>
<dbReference type="InterPro" id="IPR007698">
    <property type="entry name" value="AlaDH/PNT_NAD(H)-bd"/>
</dbReference>
<evidence type="ECO:0000259" key="13">
    <source>
        <dbReference type="SMART" id="SM01003"/>
    </source>
</evidence>
<name>A0A3M8STL9_9GAMM</name>
<dbReference type="EMBL" id="RIBS01000003">
    <property type="protein sequence ID" value="RNF84143.1"/>
    <property type="molecule type" value="Genomic_DNA"/>
</dbReference>
<accession>A0A3M8STL9</accession>
<dbReference type="GO" id="GO:0006740">
    <property type="term" value="P:NADPH regeneration"/>
    <property type="evidence" value="ECO:0007669"/>
    <property type="project" value="TreeGrafter"/>
</dbReference>
<evidence type="ECO:0000256" key="2">
    <source>
        <dbReference type="ARBA" id="ARBA00005689"/>
    </source>
</evidence>
<dbReference type="CDD" id="cd05304">
    <property type="entry name" value="Rubrum_tdh"/>
    <property type="match status" value="1"/>
</dbReference>
<dbReference type="FunFam" id="3.40.50.720:FF:000188">
    <property type="entry name" value="NAD(P) transhydrogenase alpha subunit 1"/>
    <property type="match status" value="1"/>
</dbReference>
<dbReference type="PANTHER" id="PTHR10160:SF19">
    <property type="entry name" value="PROTON-TRANSLOCATING NAD(P)(+) TRANSHYDROGENASE"/>
    <property type="match status" value="1"/>
</dbReference>
<evidence type="ECO:0000313" key="15">
    <source>
        <dbReference type="Proteomes" id="UP000267049"/>
    </source>
</evidence>
<dbReference type="GO" id="GO:0050661">
    <property type="term" value="F:NADP binding"/>
    <property type="evidence" value="ECO:0007669"/>
    <property type="project" value="TreeGrafter"/>
</dbReference>
<dbReference type="InterPro" id="IPR008143">
    <property type="entry name" value="Ala_DH/PNT_CS2"/>
</dbReference>
<comment type="function">
    <text evidence="1">The transhydrogenation between NADH and NADP is coupled to respiration and ATP hydrolysis and functions as a proton pump across the membrane.</text>
</comment>
<comment type="similarity">
    <text evidence="2">Belongs to the AlaDH/PNT family.</text>
</comment>
<feature type="domain" description="Alanine dehydrogenase/pyridine nucleotide transhydrogenase N-terminal" evidence="13">
    <location>
        <begin position="21"/>
        <end position="156"/>
    </location>
</feature>
<dbReference type="SUPFAM" id="SSF51735">
    <property type="entry name" value="NAD(P)-binding Rossmann-fold domains"/>
    <property type="match status" value="1"/>
</dbReference>
<feature type="domain" description="Alanine dehydrogenase/pyridine nucleotide transhydrogenase NAD(H)-binding" evidence="12">
    <location>
        <begin position="165"/>
        <end position="327"/>
    </location>
</feature>
<evidence type="ECO:0000256" key="9">
    <source>
        <dbReference type="ARBA" id="ARBA00071353"/>
    </source>
</evidence>
<evidence type="ECO:0000256" key="4">
    <source>
        <dbReference type="ARBA" id="ARBA00022741"/>
    </source>
</evidence>
<comment type="caution">
    <text evidence="14">The sequence shown here is derived from an EMBL/GenBank/DDBJ whole genome shotgun (WGS) entry which is preliminary data.</text>
</comment>
<dbReference type="InterPro" id="IPR007886">
    <property type="entry name" value="AlaDH/PNT_N"/>
</dbReference>
<dbReference type="GO" id="GO:0008750">
    <property type="term" value="F:proton-translocating NAD(P)+ transhydrogenase activity"/>
    <property type="evidence" value="ECO:0007669"/>
    <property type="project" value="UniProtKB-EC"/>
</dbReference>
<sequence length="386" mass="39567">MAADTASEAAATSSGQIVIVGIAAETADGERRVALTPETCKKLVATGARVRIERGAGRGAAFTDAAYTDAGAEIVADAAAATDDADLVLCVQPPAPARIAAFREGATLVGLLAPQADAARAEAIAARGLQAFPLERLPRTTRAQAMDVLSSQAGMAGYKAVLIAAQLAPRFFPMLTTAAGTIRPSKVLIVGAGVAGLQAIATAKRLGAQVEGFDVRPETREQIESLGGKFLDLGVSAAGEGGYARALTDAERAEQQRRLGEHLRNIDVIVCTAAVPGRPAPKIVSAAMVAGMKPGSVIVDLAAETGGNCELTRPGETVDHDGVTVAGPLNLASLGAVHASEMYARNVYNFVSLLLKDGGLAFDWSDELLAKTVWPERPADPVAAVG</sequence>
<protein>
    <recommendedName>
        <fullName evidence="9">NAD(P) transhydrogenase subunit alpha part 1</fullName>
        <ecNumber evidence="3">7.1.1.1</ecNumber>
    </recommendedName>
    <alternativeName>
        <fullName evidence="11">Nicotinamide nucleotide transhydrogenase subunit alpha 1</fullName>
    </alternativeName>
    <alternativeName>
        <fullName evidence="10">Pyridine nucleotide transhydrogenase subunit alpha 1</fullName>
    </alternativeName>
</protein>
<reference evidence="14 15" key="1">
    <citation type="submission" date="2018-11" db="EMBL/GenBank/DDBJ databases">
        <title>Lysobacter cryohumiis sp. nov., isolated from soil in the Tianshan Mountains, Xinjiang, China.</title>
        <authorList>
            <person name="Luo Y."/>
            <person name="Sheng H."/>
        </authorList>
    </citation>
    <scope>NUCLEOTIDE SEQUENCE [LARGE SCALE GENOMIC DNA]</scope>
    <source>
        <strain evidence="14 15">ZS60</strain>
    </source>
</reference>
<proteinExistence type="inferred from homology"/>
<dbReference type="GO" id="GO:0005886">
    <property type="term" value="C:plasma membrane"/>
    <property type="evidence" value="ECO:0007669"/>
    <property type="project" value="TreeGrafter"/>
</dbReference>
<dbReference type="PROSITE" id="PS00837">
    <property type="entry name" value="ALADH_PNT_2"/>
    <property type="match status" value="1"/>
</dbReference>
<organism evidence="14 15">
    <name type="scientific">Montanilutibacter psychrotolerans</name>
    <dbReference type="NCBI Taxonomy" id="1327343"/>
    <lineage>
        <taxon>Bacteria</taxon>
        <taxon>Pseudomonadati</taxon>
        <taxon>Pseudomonadota</taxon>
        <taxon>Gammaproteobacteria</taxon>
        <taxon>Lysobacterales</taxon>
        <taxon>Lysobacteraceae</taxon>
        <taxon>Montanilutibacter</taxon>
    </lineage>
</organism>
<dbReference type="PANTHER" id="PTHR10160">
    <property type="entry name" value="NAD(P) TRANSHYDROGENASE"/>
    <property type="match status" value="1"/>
</dbReference>
<dbReference type="EC" id="7.1.1.1" evidence="3"/>
<evidence type="ECO:0000256" key="1">
    <source>
        <dbReference type="ARBA" id="ARBA00003943"/>
    </source>
</evidence>
<evidence type="ECO:0000256" key="7">
    <source>
        <dbReference type="ARBA" id="ARBA00023027"/>
    </source>
</evidence>
<dbReference type="SUPFAM" id="SSF52283">
    <property type="entry name" value="Formate/glycerate dehydrogenase catalytic domain-like"/>
    <property type="match status" value="1"/>
</dbReference>
<evidence type="ECO:0000256" key="5">
    <source>
        <dbReference type="ARBA" id="ARBA00022857"/>
    </source>
</evidence>
<dbReference type="RefSeq" id="WP_123087329.1">
    <property type="nucleotide sequence ID" value="NZ_RIBS01000003.1"/>
</dbReference>
<comment type="catalytic activity">
    <reaction evidence="8">
        <text>NAD(+) + NADPH + H(+)(in) = NADH + NADP(+) + H(+)(out)</text>
        <dbReference type="Rhea" id="RHEA:47992"/>
        <dbReference type="ChEBI" id="CHEBI:15378"/>
        <dbReference type="ChEBI" id="CHEBI:57540"/>
        <dbReference type="ChEBI" id="CHEBI:57783"/>
        <dbReference type="ChEBI" id="CHEBI:57945"/>
        <dbReference type="ChEBI" id="CHEBI:58349"/>
        <dbReference type="EC" id="7.1.1.1"/>
    </reaction>
</comment>
<gene>
    <name evidence="14" type="ORF">EER27_06985</name>
</gene>
<dbReference type="Pfam" id="PF01262">
    <property type="entry name" value="AlaDh_PNT_C"/>
    <property type="match status" value="1"/>
</dbReference>
<evidence type="ECO:0000259" key="12">
    <source>
        <dbReference type="SMART" id="SM01002"/>
    </source>
</evidence>
<evidence type="ECO:0000256" key="8">
    <source>
        <dbReference type="ARBA" id="ARBA00048202"/>
    </source>
</evidence>
<dbReference type="InterPro" id="IPR036291">
    <property type="entry name" value="NAD(P)-bd_dom_sf"/>
</dbReference>
<dbReference type="GO" id="GO:0016491">
    <property type="term" value="F:oxidoreductase activity"/>
    <property type="evidence" value="ECO:0007669"/>
    <property type="project" value="InterPro"/>
</dbReference>
<dbReference type="OrthoDB" id="9804592at2"/>
<dbReference type="SMART" id="SM01003">
    <property type="entry name" value="AlaDh_PNT_N"/>
    <property type="match status" value="1"/>
</dbReference>
<dbReference type="Pfam" id="PF05222">
    <property type="entry name" value="AlaDh_PNT_N"/>
    <property type="match status" value="1"/>
</dbReference>
<keyword evidence="5" id="KW-0521">NADP</keyword>
<keyword evidence="6" id="KW-1278">Translocase</keyword>
<evidence type="ECO:0000256" key="11">
    <source>
        <dbReference type="ARBA" id="ARBA00084087"/>
    </source>
</evidence>
<keyword evidence="7" id="KW-0520">NAD</keyword>
<evidence type="ECO:0000256" key="10">
    <source>
        <dbReference type="ARBA" id="ARBA00076996"/>
    </source>
</evidence>
<evidence type="ECO:0000256" key="6">
    <source>
        <dbReference type="ARBA" id="ARBA00022967"/>
    </source>
</evidence>
<keyword evidence="15" id="KW-1185">Reference proteome</keyword>
<dbReference type="Proteomes" id="UP000267049">
    <property type="component" value="Unassembled WGS sequence"/>
</dbReference>
<evidence type="ECO:0000313" key="14">
    <source>
        <dbReference type="EMBL" id="RNF84143.1"/>
    </source>
</evidence>